<dbReference type="Proteomes" id="UP000199599">
    <property type="component" value="Unassembled WGS sequence"/>
</dbReference>
<reference evidence="2" key="1">
    <citation type="submission" date="2016-10" db="EMBL/GenBank/DDBJ databases">
        <authorList>
            <person name="Varghese N."/>
            <person name="Submissions S."/>
        </authorList>
    </citation>
    <scope>NUCLEOTIDE SEQUENCE [LARGE SCALE GENOMIC DNA]</scope>
    <source>
        <strain evidence="2">R-53102</strain>
    </source>
</reference>
<dbReference type="RefSeq" id="WP_090092007.1">
    <property type="nucleotide sequence ID" value="NZ_CBCRVU010000001.1"/>
</dbReference>
<dbReference type="GO" id="GO:0016884">
    <property type="term" value="F:carbon-nitrogen ligase activity, with glutamine as amido-N-donor"/>
    <property type="evidence" value="ECO:0007669"/>
    <property type="project" value="InterPro"/>
</dbReference>
<dbReference type="AlphaFoldDB" id="A0A1I1R661"/>
<organism evidence="1 2">
    <name type="scientific">Lactobacillus bombicola</name>
    <dbReference type="NCBI Taxonomy" id="1505723"/>
    <lineage>
        <taxon>Bacteria</taxon>
        <taxon>Bacillati</taxon>
        <taxon>Bacillota</taxon>
        <taxon>Bacilli</taxon>
        <taxon>Lactobacillales</taxon>
        <taxon>Lactobacillaceae</taxon>
        <taxon>Lactobacillus</taxon>
    </lineage>
</organism>
<dbReference type="InterPro" id="IPR023168">
    <property type="entry name" value="GatB_Yqey_C_2"/>
</dbReference>
<protein>
    <recommendedName>
        <fullName evidence="3">GatB/YqeY domain-containing protein</fullName>
    </recommendedName>
</protein>
<dbReference type="PANTHER" id="PTHR28055">
    <property type="entry name" value="ALTERED INHERITANCE OF MITOCHONDRIA PROTEIN 41, MITOCHONDRIAL"/>
    <property type="match status" value="1"/>
</dbReference>
<dbReference type="STRING" id="1505723.SAMN04487792_0174"/>
<proteinExistence type="predicted"/>
<dbReference type="InterPro" id="IPR019004">
    <property type="entry name" value="YqeY/Aim41"/>
</dbReference>
<dbReference type="InterPro" id="IPR003789">
    <property type="entry name" value="Asn/Gln_tRNA_amidoTrase-B-like"/>
</dbReference>
<name>A0A1I1R661_9LACO</name>
<accession>A0A1I1R661</accession>
<dbReference type="InterPro" id="IPR042184">
    <property type="entry name" value="YqeY/Aim41_N"/>
</dbReference>
<gene>
    <name evidence="1" type="ORF">SAMN04487792_0174</name>
</gene>
<dbReference type="Gene3D" id="1.10.10.410">
    <property type="match status" value="1"/>
</dbReference>
<dbReference type="Pfam" id="PF09424">
    <property type="entry name" value="YqeY"/>
    <property type="match status" value="1"/>
</dbReference>
<evidence type="ECO:0008006" key="3">
    <source>
        <dbReference type="Google" id="ProtNLM"/>
    </source>
</evidence>
<dbReference type="SUPFAM" id="SSF89095">
    <property type="entry name" value="GatB/YqeY motif"/>
    <property type="match status" value="1"/>
</dbReference>
<dbReference type="EMBL" id="FOMN01000001">
    <property type="protein sequence ID" value="SFD29762.1"/>
    <property type="molecule type" value="Genomic_DNA"/>
</dbReference>
<sequence length="147" mass="16477">MSLSEQIMADMKDAMKAHDKVKLNTVRMIKAALMNEKIKVGRELNSDEELTVLNREKKQREESLADFVKAKRTDLVEETKKELTVIEAYMPKQLSQSELEKIVSAAIAEVSGATKADFGKIMKILMPRIKGRADGKVASNLVKNKLS</sequence>
<evidence type="ECO:0000313" key="2">
    <source>
        <dbReference type="Proteomes" id="UP000199599"/>
    </source>
</evidence>
<evidence type="ECO:0000313" key="1">
    <source>
        <dbReference type="EMBL" id="SFD29762.1"/>
    </source>
</evidence>
<dbReference type="Gene3D" id="1.10.1510.10">
    <property type="entry name" value="Uncharacterised protein YqeY/AIM41 PF09424, N-terminal domain"/>
    <property type="match status" value="1"/>
</dbReference>
<dbReference type="PANTHER" id="PTHR28055:SF1">
    <property type="entry name" value="ALTERED INHERITANCE OF MITOCHONDRIA PROTEIN 41, MITOCHONDRIAL"/>
    <property type="match status" value="1"/>
</dbReference>